<proteinExistence type="predicted"/>
<reference evidence="1" key="1">
    <citation type="submission" date="2021-06" db="EMBL/GenBank/DDBJ databases">
        <authorList>
            <person name="Kallberg Y."/>
            <person name="Tangrot J."/>
            <person name="Rosling A."/>
        </authorList>
    </citation>
    <scope>NUCLEOTIDE SEQUENCE</scope>
    <source>
        <strain evidence="1">IL203A</strain>
    </source>
</reference>
<protein>
    <submittedName>
        <fullName evidence="1">7476_t:CDS:1</fullName>
    </submittedName>
</protein>
<name>A0ACA9M449_9GLOM</name>
<accession>A0ACA9M449</accession>
<evidence type="ECO:0000313" key="2">
    <source>
        <dbReference type="Proteomes" id="UP000789702"/>
    </source>
</evidence>
<comment type="caution">
    <text evidence="1">The sequence shown here is derived from an EMBL/GenBank/DDBJ whole genome shotgun (WGS) entry which is preliminary data.</text>
</comment>
<feature type="non-terminal residue" evidence="1">
    <location>
        <position position="49"/>
    </location>
</feature>
<gene>
    <name evidence="1" type="ORF">DHETER_LOCUS5804</name>
</gene>
<organism evidence="1 2">
    <name type="scientific">Dentiscutata heterogama</name>
    <dbReference type="NCBI Taxonomy" id="1316150"/>
    <lineage>
        <taxon>Eukaryota</taxon>
        <taxon>Fungi</taxon>
        <taxon>Fungi incertae sedis</taxon>
        <taxon>Mucoromycota</taxon>
        <taxon>Glomeromycotina</taxon>
        <taxon>Glomeromycetes</taxon>
        <taxon>Diversisporales</taxon>
        <taxon>Gigasporaceae</taxon>
        <taxon>Dentiscutata</taxon>
    </lineage>
</organism>
<dbReference type="EMBL" id="CAJVPU010006806">
    <property type="protein sequence ID" value="CAG8564854.1"/>
    <property type="molecule type" value="Genomic_DNA"/>
</dbReference>
<keyword evidence="2" id="KW-1185">Reference proteome</keyword>
<evidence type="ECO:0000313" key="1">
    <source>
        <dbReference type="EMBL" id="CAG8564854.1"/>
    </source>
</evidence>
<sequence>MSKDEITIGISKKFESASAIISTYQQLLQTHPEAIYASQLLSFENLPKP</sequence>
<dbReference type="Proteomes" id="UP000789702">
    <property type="component" value="Unassembled WGS sequence"/>
</dbReference>